<reference evidence="2 3" key="1">
    <citation type="submission" date="2019-11" db="EMBL/GenBank/DDBJ databases">
        <title>Whole genome sequence of Oryza granulata.</title>
        <authorList>
            <person name="Li W."/>
        </authorList>
    </citation>
    <scope>NUCLEOTIDE SEQUENCE [LARGE SCALE GENOMIC DNA]</scope>
    <source>
        <strain evidence="3">cv. Menghai</strain>
        <tissue evidence="2">Leaf</tissue>
    </source>
</reference>
<feature type="region of interest" description="Disordered" evidence="1">
    <location>
        <begin position="1"/>
        <end position="48"/>
    </location>
</feature>
<comment type="caution">
    <text evidence="2">The sequence shown here is derived from an EMBL/GenBank/DDBJ whole genome shotgun (WGS) entry which is preliminary data.</text>
</comment>
<organism evidence="2 3">
    <name type="scientific">Oryza meyeriana var. granulata</name>
    <dbReference type="NCBI Taxonomy" id="110450"/>
    <lineage>
        <taxon>Eukaryota</taxon>
        <taxon>Viridiplantae</taxon>
        <taxon>Streptophyta</taxon>
        <taxon>Embryophyta</taxon>
        <taxon>Tracheophyta</taxon>
        <taxon>Spermatophyta</taxon>
        <taxon>Magnoliopsida</taxon>
        <taxon>Liliopsida</taxon>
        <taxon>Poales</taxon>
        <taxon>Poaceae</taxon>
        <taxon>BOP clade</taxon>
        <taxon>Oryzoideae</taxon>
        <taxon>Oryzeae</taxon>
        <taxon>Oryzinae</taxon>
        <taxon>Oryza</taxon>
        <taxon>Oryza meyeriana</taxon>
    </lineage>
</organism>
<proteinExistence type="predicted"/>
<sequence length="62" mass="6678">MAIERARTSPGLAASSPMMASSSASSPSPLPPPLRSPRAHKIGDDRRRKLRAGDNLNLARWI</sequence>
<dbReference type="AlphaFoldDB" id="A0A6G1F2A1"/>
<keyword evidence="3" id="KW-1185">Reference proteome</keyword>
<accession>A0A6G1F2A1</accession>
<protein>
    <submittedName>
        <fullName evidence="2">Uncharacterized protein</fullName>
    </submittedName>
</protein>
<dbReference type="EMBL" id="SPHZ02000001">
    <property type="protein sequence ID" value="KAF0931038.1"/>
    <property type="molecule type" value="Genomic_DNA"/>
</dbReference>
<evidence type="ECO:0000256" key="1">
    <source>
        <dbReference type="SAM" id="MobiDB-lite"/>
    </source>
</evidence>
<feature type="compositionally biased region" description="Low complexity" evidence="1">
    <location>
        <begin position="9"/>
        <end position="27"/>
    </location>
</feature>
<evidence type="ECO:0000313" key="2">
    <source>
        <dbReference type="EMBL" id="KAF0931038.1"/>
    </source>
</evidence>
<evidence type="ECO:0000313" key="3">
    <source>
        <dbReference type="Proteomes" id="UP000479710"/>
    </source>
</evidence>
<dbReference type="Proteomes" id="UP000479710">
    <property type="component" value="Unassembled WGS sequence"/>
</dbReference>
<name>A0A6G1F2A1_9ORYZ</name>
<gene>
    <name evidence="2" type="ORF">E2562_002410</name>
</gene>